<protein>
    <recommendedName>
        <fullName evidence="1">peptide chain release factor N(5)-glutamine methyltransferase</fullName>
        <ecNumber evidence="1">2.1.1.297</ecNumber>
    </recommendedName>
</protein>
<dbReference type="GO" id="GO:0032259">
    <property type="term" value="P:methylation"/>
    <property type="evidence" value="ECO:0007669"/>
    <property type="project" value="UniProtKB-KW"/>
</dbReference>
<gene>
    <name evidence="8" type="ORF">B8X04_06820</name>
</gene>
<dbReference type="NCBIfam" id="TIGR00536">
    <property type="entry name" value="hemK_fam"/>
    <property type="match status" value="1"/>
</dbReference>
<dbReference type="GO" id="GO:0102559">
    <property type="term" value="F:peptide chain release factor N(5)-glutamine methyltransferase activity"/>
    <property type="evidence" value="ECO:0007669"/>
    <property type="project" value="UniProtKB-EC"/>
</dbReference>
<evidence type="ECO:0000259" key="7">
    <source>
        <dbReference type="Pfam" id="PF17827"/>
    </source>
</evidence>
<dbReference type="EMBL" id="NCWY01000005">
    <property type="protein sequence ID" value="PAK95964.1"/>
    <property type="molecule type" value="Genomic_DNA"/>
</dbReference>
<dbReference type="Pfam" id="PF17827">
    <property type="entry name" value="PrmC_N"/>
    <property type="match status" value="1"/>
</dbReference>
<evidence type="ECO:0000256" key="3">
    <source>
        <dbReference type="ARBA" id="ARBA00022679"/>
    </source>
</evidence>
<keyword evidence="2 8" id="KW-0489">Methyltransferase</keyword>
<evidence type="ECO:0000256" key="1">
    <source>
        <dbReference type="ARBA" id="ARBA00012771"/>
    </source>
</evidence>
<dbReference type="InterPro" id="IPR004556">
    <property type="entry name" value="HemK-like"/>
</dbReference>
<dbReference type="PANTHER" id="PTHR18895:SF74">
    <property type="entry name" value="MTRF1L RELEASE FACTOR GLUTAMINE METHYLTRANSFERASE"/>
    <property type="match status" value="1"/>
</dbReference>
<dbReference type="Proteomes" id="UP000216867">
    <property type="component" value="Unassembled WGS sequence"/>
</dbReference>
<organism evidence="8 9">
    <name type="scientific">Brevibacterium casei</name>
    <dbReference type="NCBI Taxonomy" id="33889"/>
    <lineage>
        <taxon>Bacteria</taxon>
        <taxon>Bacillati</taxon>
        <taxon>Actinomycetota</taxon>
        <taxon>Actinomycetes</taxon>
        <taxon>Micrococcales</taxon>
        <taxon>Brevibacteriaceae</taxon>
        <taxon>Brevibacterium</taxon>
    </lineage>
</organism>
<proteinExistence type="predicted"/>
<dbReference type="RefSeq" id="WP_095375838.1">
    <property type="nucleotide sequence ID" value="NZ_NCWY01000005.1"/>
</dbReference>
<accession>A0A269ZDV2</accession>
<dbReference type="InterPro" id="IPR050320">
    <property type="entry name" value="N5-glutamine_MTase"/>
</dbReference>
<dbReference type="Pfam" id="PF05175">
    <property type="entry name" value="MTS"/>
    <property type="match status" value="1"/>
</dbReference>
<comment type="caution">
    <text evidence="8">The sequence shown here is derived from an EMBL/GenBank/DDBJ whole genome shotgun (WGS) entry which is preliminary data.</text>
</comment>
<dbReference type="GO" id="GO:0003676">
    <property type="term" value="F:nucleic acid binding"/>
    <property type="evidence" value="ECO:0007669"/>
    <property type="project" value="InterPro"/>
</dbReference>
<dbReference type="InterPro" id="IPR019874">
    <property type="entry name" value="RF_methyltr_PrmC"/>
</dbReference>
<evidence type="ECO:0000256" key="2">
    <source>
        <dbReference type="ARBA" id="ARBA00022603"/>
    </source>
</evidence>
<feature type="domain" description="Release factor glutamine methyltransferase N-terminal" evidence="7">
    <location>
        <begin position="21"/>
        <end position="92"/>
    </location>
</feature>
<dbReference type="CDD" id="cd02440">
    <property type="entry name" value="AdoMet_MTases"/>
    <property type="match status" value="1"/>
</dbReference>
<dbReference type="InterPro" id="IPR029063">
    <property type="entry name" value="SAM-dependent_MTases_sf"/>
</dbReference>
<reference evidence="8 9" key="1">
    <citation type="submission" date="2017-04" db="EMBL/GenBank/DDBJ databases">
        <title>Kefir bacterial isolates.</title>
        <authorList>
            <person name="Kim Y."/>
            <person name="Blasche S."/>
            <person name="Patil K.R."/>
        </authorList>
    </citation>
    <scope>NUCLEOTIDE SEQUENCE [LARGE SCALE GENOMIC DNA]</scope>
    <source>
        <strain evidence="8 9">OG2</strain>
    </source>
</reference>
<keyword evidence="3 8" id="KW-0808">Transferase</keyword>
<dbReference type="SUPFAM" id="SSF53335">
    <property type="entry name" value="S-adenosyl-L-methionine-dependent methyltransferases"/>
    <property type="match status" value="1"/>
</dbReference>
<dbReference type="PROSITE" id="PS00092">
    <property type="entry name" value="N6_MTASE"/>
    <property type="match status" value="1"/>
</dbReference>
<dbReference type="PANTHER" id="PTHR18895">
    <property type="entry name" value="HEMK METHYLTRANSFERASE"/>
    <property type="match status" value="1"/>
</dbReference>
<dbReference type="InterPro" id="IPR007848">
    <property type="entry name" value="Small_mtfrase_dom"/>
</dbReference>
<keyword evidence="4" id="KW-0949">S-adenosyl-L-methionine</keyword>
<dbReference type="InterPro" id="IPR040758">
    <property type="entry name" value="PrmC_N"/>
</dbReference>
<evidence type="ECO:0000313" key="8">
    <source>
        <dbReference type="EMBL" id="PAK95964.1"/>
    </source>
</evidence>
<evidence type="ECO:0000259" key="6">
    <source>
        <dbReference type="Pfam" id="PF05175"/>
    </source>
</evidence>
<dbReference type="AlphaFoldDB" id="A0A269ZDV2"/>
<feature type="domain" description="Methyltransferase small" evidence="6">
    <location>
        <begin position="135"/>
        <end position="220"/>
    </location>
</feature>
<name>A0A269ZDV2_9MICO</name>
<dbReference type="EC" id="2.1.1.297" evidence="1"/>
<dbReference type="Gene3D" id="3.40.50.150">
    <property type="entry name" value="Vaccinia Virus protein VP39"/>
    <property type="match status" value="1"/>
</dbReference>
<comment type="catalytic activity">
    <reaction evidence="5">
        <text>L-glutaminyl-[peptide chain release factor] + S-adenosyl-L-methionine = N(5)-methyl-L-glutaminyl-[peptide chain release factor] + S-adenosyl-L-homocysteine + H(+)</text>
        <dbReference type="Rhea" id="RHEA:42896"/>
        <dbReference type="Rhea" id="RHEA-COMP:10271"/>
        <dbReference type="Rhea" id="RHEA-COMP:10272"/>
        <dbReference type="ChEBI" id="CHEBI:15378"/>
        <dbReference type="ChEBI" id="CHEBI:30011"/>
        <dbReference type="ChEBI" id="CHEBI:57856"/>
        <dbReference type="ChEBI" id="CHEBI:59789"/>
        <dbReference type="ChEBI" id="CHEBI:61891"/>
        <dbReference type="EC" id="2.1.1.297"/>
    </reaction>
</comment>
<dbReference type="NCBIfam" id="TIGR03534">
    <property type="entry name" value="RF_mod_PrmC"/>
    <property type="match status" value="1"/>
</dbReference>
<dbReference type="InterPro" id="IPR002052">
    <property type="entry name" value="DNA_methylase_N6_adenine_CS"/>
</dbReference>
<evidence type="ECO:0000256" key="5">
    <source>
        <dbReference type="ARBA" id="ARBA00048391"/>
    </source>
</evidence>
<evidence type="ECO:0000313" key="9">
    <source>
        <dbReference type="Proteomes" id="UP000216867"/>
    </source>
</evidence>
<dbReference type="Gene3D" id="1.10.8.10">
    <property type="entry name" value="DNA helicase RuvA subunit, C-terminal domain"/>
    <property type="match status" value="1"/>
</dbReference>
<sequence length="317" mass="33345">MPWETELDPSTRAVEQDVPTLLRAGVRVLTEAGVPSPDADAAALLAHAWEVDETDLSRRRLFADAVPAEVAAGFARLVAERARRIPLQHLTGVAHFRRLSLRVGPGVFVPRPETELLVTEVLDHLTHGDDGAPPLVVDLCSGSGAIALSVALEHPGVRVIGIEREAPALSWSQSNLVDLDLGTSTVDLLAGDATTVAVDHPELAGTVDVVVTNPPYVPDAAVPRDPEVRDHDPAAALYGGASGLELPALLIAQAVVLLRPGGLFVMEHAEDQGAGVREIVAGTPGLSGAATFPDYTGRDRYTVARRDSAASPMRNGE</sequence>
<evidence type="ECO:0000256" key="4">
    <source>
        <dbReference type="ARBA" id="ARBA00022691"/>
    </source>
</evidence>